<evidence type="ECO:0000259" key="1">
    <source>
        <dbReference type="Pfam" id="PF12728"/>
    </source>
</evidence>
<dbReference type="AlphaFoldDB" id="A0AAE3GUV8"/>
<evidence type="ECO:0000313" key="3">
    <source>
        <dbReference type="Proteomes" id="UP001204953"/>
    </source>
</evidence>
<dbReference type="InterPro" id="IPR041657">
    <property type="entry name" value="HTH_17"/>
</dbReference>
<keyword evidence="3" id="KW-1185">Reference proteome</keyword>
<evidence type="ECO:0000313" key="2">
    <source>
        <dbReference type="EMBL" id="MCP2731081.1"/>
    </source>
</evidence>
<dbReference type="Proteomes" id="UP001204953">
    <property type="component" value="Unassembled WGS sequence"/>
</dbReference>
<organism evidence="2 3">
    <name type="scientific">Limnofasciculus baicalensis BBK-W-15</name>
    <dbReference type="NCBI Taxonomy" id="2699891"/>
    <lineage>
        <taxon>Bacteria</taxon>
        <taxon>Bacillati</taxon>
        <taxon>Cyanobacteriota</taxon>
        <taxon>Cyanophyceae</taxon>
        <taxon>Coleofasciculales</taxon>
        <taxon>Coleofasciculaceae</taxon>
        <taxon>Limnofasciculus</taxon>
        <taxon>Limnofasciculus baicalensis</taxon>
    </lineage>
</organism>
<name>A0AAE3GUV8_9CYAN</name>
<dbReference type="RefSeq" id="WP_254013826.1">
    <property type="nucleotide sequence ID" value="NZ_JAMZMM010000277.1"/>
</dbReference>
<sequence length="98" mass="11292">MQITTYPSVLTLEETAQYLRLSPEVVVQQANIGKIPGQEIDRTWRFLKSAIDDWLRCRDGRTILLRQAGAFADDDTLTELEELIYHARQESTINLNNL</sequence>
<gene>
    <name evidence="2" type="ORF">NJ959_21880</name>
</gene>
<protein>
    <submittedName>
        <fullName evidence="2">Helix-turn-helix domain-containing protein</fullName>
    </submittedName>
</protein>
<reference evidence="2" key="1">
    <citation type="submission" date="2022-06" db="EMBL/GenBank/DDBJ databases">
        <title>New cyanobacteria of genus Symplocastrum in benthos of Lake Baikal.</title>
        <authorList>
            <person name="Sorokovikova E."/>
            <person name="Tikhonova I."/>
            <person name="Krasnopeev A."/>
            <person name="Evseev P."/>
            <person name="Gladkikh A."/>
            <person name="Belykh O."/>
        </authorList>
    </citation>
    <scope>NUCLEOTIDE SEQUENCE</scope>
    <source>
        <strain evidence="2">BBK-W-15</strain>
    </source>
</reference>
<accession>A0AAE3GUV8</accession>
<dbReference type="Pfam" id="PF12728">
    <property type="entry name" value="HTH_17"/>
    <property type="match status" value="1"/>
</dbReference>
<comment type="caution">
    <text evidence="2">The sequence shown here is derived from an EMBL/GenBank/DDBJ whole genome shotgun (WGS) entry which is preliminary data.</text>
</comment>
<dbReference type="EMBL" id="JAMZMM010000277">
    <property type="protein sequence ID" value="MCP2731081.1"/>
    <property type="molecule type" value="Genomic_DNA"/>
</dbReference>
<feature type="domain" description="Helix-turn-helix" evidence="1">
    <location>
        <begin position="9"/>
        <end position="56"/>
    </location>
</feature>
<proteinExistence type="predicted"/>